<protein>
    <submittedName>
        <fullName evidence="1">YBR2038-ORF</fullName>
    </submittedName>
</protein>
<accession>E9PA39</accession>
<sequence>MSCSLLPSVSVVSGFALKLLKTPSNMAPCCISEDCCVRFLKSLSRILKCLPIFPICLAACSLSWCGTSLSVVLFPPLLLPSSSMLSSSSDPISVSPSTPVCVSLVRPAFPTFMPSVDEPA</sequence>
<dbReference type="AlphaFoldDB" id="E9PA39"/>
<proteinExistence type="predicted"/>
<name>E9PA39_YEASX</name>
<evidence type="ECO:0000313" key="1">
    <source>
        <dbReference type="EMBL" id="CAA53654.1"/>
    </source>
</evidence>
<dbReference type="EMBL" id="X76053">
    <property type="protein sequence ID" value="CAA53654.1"/>
    <property type="molecule type" value="Genomic_DNA"/>
</dbReference>
<organism evidence="1">
    <name type="scientific">Saccharomyces cerevisiae</name>
    <name type="common">Baker's yeast</name>
    <dbReference type="NCBI Taxonomy" id="4932"/>
    <lineage>
        <taxon>Eukaryota</taxon>
        <taxon>Fungi</taxon>
        <taxon>Dikarya</taxon>
        <taxon>Ascomycota</taxon>
        <taxon>Saccharomycotina</taxon>
        <taxon>Saccharomycetes</taxon>
        <taxon>Saccharomycetales</taxon>
        <taxon>Saccharomycetaceae</taxon>
        <taxon>Saccharomyces</taxon>
    </lineage>
</organism>
<reference evidence="1" key="1">
    <citation type="journal article" date="1994" name="Yeast">
        <title>The sequence of a 32 420 bp segment located on the right arm of chromosome II from Saccharomyces cerevisiae.</title>
        <authorList>
            <person name="Holmstroem K."/>
            <person name="Brandt T."/>
            <person name="Kallesoe T."/>
        </authorList>
    </citation>
    <scope>NUCLEOTIDE SEQUENCE</scope>
    <source>
        <strain evidence="1">S288c</strain>
    </source>
</reference>